<dbReference type="Pfam" id="PF01510">
    <property type="entry name" value="Amidase_2"/>
    <property type="match status" value="1"/>
</dbReference>
<gene>
    <name evidence="2" type="ORF">H9928_02230</name>
</gene>
<proteinExistence type="predicted"/>
<dbReference type="EC" id="3.5.1.28" evidence="2"/>
<dbReference type="GO" id="GO:0009253">
    <property type="term" value="P:peptidoglycan catabolic process"/>
    <property type="evidence" value="ECO:0007669"/>
    <property type="project" value="InterPro"/>
</dbReference>
<dbReference type="FunFam" id="3.40.80.10:FF:000008">
    <property type="entry name" value="N-acetylmuramoyl-L-alanine amidase"/>
    <property type="match status" value="1"/>
</dbReference>
<dbReference type="AlphaFoldDB" id="A0A948X0H8"/>
<accession>A0A948X0H8</accession>
<reference evidence="2" key="2">
    <citation type="submission" date="2021-04" db="EMBL/GenBank/DDBJ databases">
        <authorList>
            <person name="Gilroy R."/>
        </authorList>
    </citation>
    <scope>NUCLEOTIDE SEQUENCE</scope>
    <source>
        <strain evidence="2">8470</strain>
    </source>
</reference>
<dbReference type="PANTHER" id="PTHR11022:SF41">
    <property type="entry name" value="PEPTIDOGLYCAN-RECOGNITION PROTEIN LC-RELATED"/>
    <property type="match status" value="1"/>
</dbReference>
<dbReference type="InterPro" id="IPR015510">
    <property type="entry name" value="PGRP"/>
</dbReference>
<dbReference type="PROSITE" id="PS00018">
    <property type="entry name" value="EF_HAND_1"/>
    <property type="match status" value="1"/>
</dbReference>
<reference evidence="2" key="1">
    <citation type="journal article" date="2021" name="PeerJ">
        <title>Extensive microbial diversity within the chicken gut microbiome revealed by metagenomics and culture.</title>
        <authorList>
            <person name="Gilroy R."/>
            <person name="Ravi A."/>
            <person name="Getino M."/>
            <person name="Pursley I."/>
            <person name="Horton D.L."/>
            <person name="Alikhan N.F."/>
            <person name="Baker D."/>
            <person name="Gharbi K."/>
            <person name="Hall N."/>
            <person name="Watson M."/>
            <person name="Adriaenssens E.M."/>
            <person name="Foster-Nyarko E."/>
            <person name="Jarju S."/>
            <person name="Secka A."/>
            <person name="Antonio M."/>
            <person name="Oren A."/>
            <person name="Chaudhuri R.R."/>
            <person name="La Ragione R."/>
            <person name="Hildebrand F."/>
            <person name="Pallen M.J."/>
        </authorList>
    </citation>
    <scope>NUCLEOTIDE SEQUENCE</scope>
    <source>
        <strain evidence="2">8470</strain>
    </source>
</reference>
<organism evidence="2 3">
    <name type="scientific">Candidatus Phocaeicola excrementipullorum</name>
    <dbReference type="NCBI Taxonomy" id="2838731"/>
    <lineage>
        <taxon>Bacteria</taxon>
        <taxon>Pseudomonadati</taxon>
        <taxon>Bacteroidota</taxon>
        <taxon>Bacteroidia</taxon>
        <taxon>Bacteroidales</taxon>
        <taxon>Bacteroidaceae</taxon>
        <taxon>Phocaeicola</taxon>
    </lineage>
</organism>
<dbReference type="InterPro" id="IPR002502">
    <property type="entry name" value="Amidase_domain"/>
</dbReference>
<dbReference type="GO" id="GO:0008745">
    <property type="term" value="F:N-acetylmuramoyl-L-alanine amidase activity"/>
    <property type="evidence" value="ECO:0007669"/>
    <property type="project" value="UniProtKB-EC"/>
</dbReference>
<dbReference type="EMBL" id="JAHLFJ010000024">
    <property type="protein sequence ID" value="MBU3855372.1"/>
    <property type="molecule type" value="Genomic_DNA"/>
</dbReference>
<keyword evidence="2" id="KW-0378">Hydrolase</keyword>
<dbReference type="SMART" id="SM00644">
    <property type="entry name" value="Ami_2"/>
    <property type="match status" value="1"/>
</dbReference>
<comment type="caution">
    <text evidence="2">The sequence shown here is derived from an EMBL/GenBank/DDBJ whole genome shotgun (WGS) entry which is preliminary data.</text>
</comment>
<evidence type="ECO:0000313" key="2">
    <source>
        <dbReference type="EMBL" id="MBU3855372.1"/>
    </source>
</evidence>
<dbReference type="SUPFAM" id="SSF55846">
    <property type="entry name" value="N-acetylmuramoyl-L-alanine amidase-like"/>
    <property type="match status" value="1"/>
</dbReference>
<protein>
    <submittedName>
        <fullName evidence="2">N-acetylmuramoyl-L-alanine amidase</fullName>
        <ecNumber evidence="2">3.5.1.28</ecNumber>
    </submittedName>
</protein>
<feature type="domain" description="N-acetylmuramoyl-L-alanine amidase" evidence="1">
    <location>
        <begin position="1"/>
        <end position="127"/>
    </location>
</feature>
<dbReference type="InterPro" id="IPR018247">
    <property type="entry name" value="EF_Hand_1_Ca_BS"/>
</dbReference>
<dbReference type="InterPro" id="IPR036505">
    <property type="entry name" value="Amidase/PGRP_sf"/>
</dbReference>
<dbReference type="CDD" id="cd06583">
    <property type="entry name" value="PGRP"/>
    <property type="match status" value="1"/>
</dbReference>
<dbReference type="Proteomes" id="UP000784286">
    <property type="component" value="Unassembled WGS sequence"/>
</dbReference>
<dbReference type="Gene3D" id="3.40.80.10">
    <property type="entry name" value="Peptidoglycan recognition protein-like"/>
    <property type="match status" value="1"/>
</dbReference>
<evidence type="ECO:0000259" key="1">
    <source>
        <dbReference type="SMART" id="SM00644"/>
    </source>
</evidence>
<name>A0A948X0H8_9BACT</name>
<sequence>MRKIDTIVIHCTATRADSPLSPALLTKMHRQRGFKGCGYHYYIRTDGSICTMRPVECVGAHAKGHNACSIGIAYEGGLDENGKPADTRTDRQKHAMTVLVRVLVKEFPIRRIVGHRDLSPDLDGDGMVEPEEWIKQCPCFEVGDCLQEWIGRLKGHNGDAGLKG</sequence>
<evidence type="ECO:0000313" key="3">
    <source>
        <dbReference type="Proteomes" id="UP000784286"/>
    </source>
</evidence>
<dbReference type="PANTHER" id="PTHR11022">
    <property type="entry name" value="PEPTIDOGLYCAN RECOGNITION PROTEIN"/>
    <property type="match status" value="1"/>
</dbReference>